<feature type="region of interest" description="Disordered" evidence="1">
    <location>
        <begin position="655"/>
        <end position="679"/>
    </location>
</feature>
<feature type="compositionally biased region" description="Polar residues" evidence="1">
    <location>
        <begin position="627"/>
        <end position="636"/>
    </location>
</feature>
<protein>
    <recommendedName>
        <fullName evidence="4">Nuclear pore complex protein</fullName>
    </recommendedName>
</protein>
<dbReference type="AlphaFoldDB" id="A0AAN7LFT2"/>
<feature type="region of interest" description="Disordered" evidence="1">
    <location>
        <begin position="1077"/>
        <end position="1096"/>
    </location>
</feature>
<keyword evidence="3" id="KW-1185">Reference proteome</keyword>
<dbReference type="Proteomes" id="UP001346149">
    <property type="component" value="Unassembled WGS sequence"/>
</dbReference>
<feature type="compositionally biased region" description="Basic and acidic residues" evidence="1">
    <location>
        <begin position="656"/>
        <end position="672"/>
    </location>
</feature>
<proteinExistence type="predicted"/>
<dbReference type="PANTHER" id="PTHR33416">
    <property type="entry name" value="NUCLEAR PORE COMPLEX PROTEIN NUP1"/>
    <property type="match status" value="1"/>
</dbReference>
<evidence type="ECO:0000313" key="3">
    <source>
        <dbReference type="Proteomes" id="UP001346149"/>
    </source>
</evidence>
<evidence type="ECO:0000313" key="2">
    <source>
        <dbReference type="EMBL" id="KAK4783449.1"/>
    </source>
</evidence>
<name>A0AAN7LFT2_TRANT</name>
<comment type="caution">
    <text evidence="2">The sequence shown here is derived from an EMBL/GenBank/DDBJ whole genome shotgun (WGS) entry which is preliminary data.</text>
</comment>
<feature type="region of interest" description="Disordered" evidence="1">
    <location>
        <begin position="324"/>
        <end position="343"/>
    </location>
</feature>
<dbReference type="GO" id="GO:0005635">
    <property type="term" value="C:nuclear envelope"/>
    <property type="evidence" value="ECO:0007669"/>
    <property type="project" value="TreeGrafter"/>
</dbReference>
<feature type="region of interest" description="Disordered" evidence="1">
    <location>
        <begin position="1107"/>
        <end position="1132"/>
    </location>
</feature>
<organism evidence="2 3">
    <name type="scientific">Trapa natans</name>
    <name type="common">Water chestnut</name>
    <dbReference type="NCBI Taxonomy" id="22666"/>
    <lineage>
        <taxon>Eukaryota</taxon>
        <taxon>Viridiplantae</taxon>
        <taxon>Streptophyta</taxon>
        <taxon>Embryophyta</taxon>
        <taxon>Tracheophyta</taxon>
        <taxon>Spermatophyta</taxon>
        <taxon>Magnoliopsida</taxon>
        <taxon>eudicotyledons</taxon>
        <taxon>Gunneridae</taxon>
        <taxon>Pentapetalae</taxon>
        <taxon>rosids</taxon>
        <taxon>malvids</taxon>
        <taxon>Myrtales</taxon>
        <taxon>Lythraceae</taxon>
        <taxon>Trapa</taxon>
    </lineage>
</organism>
<evidence type="ECO:0000256" key="1">
    <source>
        <dbReference type="SAM" id="MobiDB-lite"/>
    </source>
</evidence>
<dbReference type="GO" id="GO:0016973">
    <property type="term" value="P:poly(A)+ mRNA export from nucleus"/>
    <property type="evidence" value="ECO:0007669"/>
    <property type="project" value="TreeGrafter"/>
</dbReference>
<accession>A0AAN7LFT2</accession>
<gene>
    <name evidence="2" type="ORF">SAY86_007823</name>
</gene>
<evidence type="ECO:0008006" key="4">
    <source>
        <dbReference type="Google" id="ProtNLM"/>
    </source>
</evidence>
<feature type="region of interest" description="Disordered" evidence="1">
    <location>
        <begin position="611"/>
        <end position="638"/>
    </location>
</feature>
<dbReference type="EMBL" id="JAXQNO010000015">
    <property type="protein sequence ID" value="KAK4783449.1"/>
    <property type="molecule type" value="Genomic_DNA"/>
</dbReference>
<reference evidence="2 3" key="1">
    <citation type="journal article" date="2023" name="Hortic Res">
        <title>Pangenome of water caltrop reveals structural variations and asymmetric subgenome divergence after allopolyploidization.</title>
        <authorList>
            <person name="Zhang X."/>
            <person name="Chen Y."/>
            <person name="Wang L."/>
            <person name="Yuan Y."/>
            <person name="Fang M."/>
            <person name="Shi L."/>
            <person name="Lu R."/>
            <person name="Comes H.P."/>
            <person name="Ma Y."/>
            <person name="Chen Y."/>
            <person name="Huang G."/>
            <person name="Zhou Y."/>
            <person name="Zheng Z."/>
            <person name="Qiu Y."/>
        </authorList>
    </citation>
    <scope>NUCLEOTIDE SEQUENCE [LARGE SCALE GENOMIC DNA]</scope>
    <source>
        <strain evidence="2">F231</strain>
    </source>
</reference>
<feature type="compositionally biased region" description="Basic residues" evidence="1">
    <location>
        <begin position="1116"/>
        <end position="1132"/>
    </location>
</feature>
<sequence>MATSCEESDPHGVSGAVGKFRKKPYRRVPSTPYDRPPTAIRNPSIAPGDVSNSWLRKVVDPAHKLLAATARGFYTSVFRKHLTHSPPTPQPLEAKEEAVEKHEAPVSLNISKEQEAVSDGNPSFGLGGGSSKDLEEVLKLRTFTRSEIDRLVVLLHDSAVDNSVMVEEKGPSVQPSNAGLSCGQREEALNIPLQKDRNGIHLMSSKEVNSSVFDEVAASPAELAKAYMASRPSKLSSSMLRLHSQALSEDSTVPSSLGHPSKSPILSLVPSSSGHVGACENSYATPRSQGRSSVYSMAKTPYTRVHLTNALKSSEPIVDGYDLPSSSTQAPEHYRSSGSTKALKRSSSIFENAMNSGGPLRRTRLKPNLSYRRSWIVPISETGGPSSSTHKIHSVSGRKSSFTEQSNVVPVSTKSREVASKILEQLDKIVSQPKVRSFELKLADVREKAPAQLTPSKLNAPSSTFAISDKLSPSVSGLGSRITMGKSNDHPTDSPARVQKECSRAHEVFFNLEGDGYANGISSSLFKGIEKQEDGIVEVMSSDVQANVIPEKHETVTEDQPCSNVFREETTSCGTEGNQVPVQTHTNVSFSTVPVTSMSFQSNILVTQSSSSPDKVLTFKEPDDNNSEFTTNNADKSPQLKFDISSSADLFNVKRNRVETPSRGQDNAEDRKHPRAGAFSAMPDDSIVAFESTASTTSSNAHSVSIPISEDLTIMASQKPFSITTFPDAFGNSSLFSTINDTTTSPALPIFGSGSSQLNSLFQAQSPTAVASEVAKAEPDMTSCNLAAGSFVAAKSSLQSSTFGFVPTSVPSNGNNQNEISAIASAVYESVQAVESTAAGIGFTNLTESVSIDVPSAIKNFSSVSSCLRPSSPSLFSQATTTPAFVSSLTSKSPSMAFPFGSSISSSSDFVFGSGPSFPRADTSSGSTATPISTVSSAYNAAAVFGPLGASLDSHGTSSSPIFGSMGFSSDSTLSLPASSAGPSSGPDFSFALAAASPSPSPVFGGSNPTFAFGSPASIVNNSTDLMSKVDWVPEDTFQAYNSGSITPVFGQQPVLQIAGSIFCSNAAAGSSPFQFGAQQKLPTPENQSAFQASGSLDFSAGGGGFSLGSGGNDKSRRKIVRINRNKQHKRK</sequence>
<dbReference type="GO" id="GO:0071763">
    <property type="term" value="P:nuclear membrane organization"/>
    <property type="evidence" value="ECO:0007669"/>
    <property type="project" value="TreeGrafter"/>
</dbReference>
<dbReference type="PANTHER" id="PTHR33416:SF20">
    <property type="entry name" value="NUCLEAR PORE COMPLEX PROTEIN NUP1"/>
    <property type="match status" value="1"/>
</dbReference>
<feature type="compositionally biased region" description="Polar residues" evidence="1">
    <location>
        <begin position="1077"/>
        <end position="1092"/>
    </location>
</feature>
<feature type="region of interest" description="Disordered" evidence="1">
    <location>
        <begin position="1"/>
        <end position="47"/>
    </location>
</feature>